<dbReference type="AlphaFoldDB" id="A0A2Z7DA14"/>
<name>A0A2Z7DA14_9LAMI</name>
<accession>A0A2Z7DA14</accession>
<reference evidence="1 2" key="1">
    <citation type="journal article" date="2015" name="Proc. Natl. Acad. Sci. U.S.A.">
        <title>The resurrection genome of Boea hygrometrica: A blueprint for survival of dehydration.</title>
        <authorList>
            <person name="Xiao L."/>
            <person name="Yang G."/>
            <person name="Zhang L."/>
            <person name="Yang X."/>
            <person name="Zhao S."/>
            <person name="Ji Z."/>
            <person name="Zhou Q."/>
            <person name="Hu M."/>
            <person name="Wang Y."/>
            <person name="Chen M."/>
            <person name="Xu Y."/>
            <person name="Jin H."/>
            <person name="Xiao X."/>
            <person name="Hu G."/>
            <person name="Bao F."/>
            <person name="Hu Y."/>
            <person name="Wan P."/>
            <person name="Li L."/>
            <person name="Deng X."/>
            <person name="Kuang T."/>
            <person name="Xiang C."/>
            <person name="Zhu J.K."/>
            <person name="Oliver M.J."/>
            <person name="He Y."/>
        </authorList>
    </citation>
    <scope>NUCLEOTIDE SEQUENCE [LARGE SCALE GENOMIC DNA]</scope>
    <source>
        <strain evidence="2">cv. XS01</strain>
    </source>
</reference>
<organism evidence="1 2">
    <name type="scientific">Dorcoceras hygrometricum</name>
    <dbReference type="NCBI Taxonomy" id="472368"/>
    <lineage>
        <taxon>Eukaryota</taxon>
        <taxon>Viridiplantae</taxon>
        <taxon>Streptophyta</taxon>
        <taxon>Embryophyta</taxon>
        <taxon>Tracheophyta</taxon>
        <taxon>Spermatophyta</taxon>
        <taxon>Magnoliopsida</taxon>
        <taxon>eudicotyledons</taxon>
        <taxon>Gunneridae</taxon>
        <taxon>Pentapetalae</taxon>
        <taxon>asterids</taxon>
        <taxon>lamiids</taxon>
        <taxon>Lamiales</taxon>
        <taxon>Gesneriaceae</taxon>
        <taxon>Didymocarpoideae</taxon>
        <taxon>Trichosporeae</taxon>
        <taxon>Loxocarpinae</taxon>
        <taxon>Dorcoceras</taxon>
    </lineage>
</organism>
<keyword evidence="2" id="KW-1185">Reference proteome</keyword>
<evidence type="ECO:0000313" key="2">
    <source>
        <dbReference type="Proteomes" id="UP000250235"/>
    </source>
</evidence>
<evidence type="ECO:0000313" key="1">
    <source>
        <dbReference type="EMBL" id="KZV55923.1"/>
    </source>
</evidence>
<protein>
    <submittedName>
        <fullName evidence="1">Uncharacterized protein</fullName>
    </submittedName>
</protein>
<proteinExistence type="predicted"/>
<sequence>MFLKSFEHREVDQSMNISLKLFDSAPAHTWALDQLEHLLPLGVQALECCTMLALCFVPYCTCVSFPPISCISFVN</sequence>
<dbReference type="EMBL" id="KQ988431">
    <property type="protein sequence ID" value="KZV55923.1"/>
    <property type="molecule type" value="Genomic_DNA"/>
</dbReference>
<gene>
    <name evidence="1" type="ORF">F511_20745</name>
</gene>
<dbReference type="Proteomes" id="UP000250235">
    <property type="component" value="Unassembled WGS sequence"/>
</dbReference>